<proteinExistence type="predicted"/>
<evidence type="ECO:0000313" key="3">
    <source>
        <dbReference type="Proteomes" id="UP000244767"/>
    </source>
</evidence>
<organism evidence="2 3">
    <name type="scientific">Microbacterium phage Kieran</name>
    <dbReference type="NCBI Taxonomy" id="2126931"/>
    <lineage>
        <taxon>Viruses</taxon>
        <taxon>Duplodnaviria</taxon>
        <taxon>Heunggongvirae</taxon>
        <taxon>Uroviricota</taxon>
        <taxon>Caudoviricetes</taxon>
        <taxon>Dismasvirus</taxon>
        <taxon>Dismasvirus dismas</taxon>
    </lineage>
</organism>
<sequence>MAYSYVIIDGQRVEVNIARQYKLMEADFRAATGEDLIISSGTRTRAEQAYLYDGWIHRRPGFNLAAPPGQSNHEEYGPIGPIALDLRDSGSNAGVTVIGSARSNWLAANCGRFGFTNAGHFFNPREGWHYEGRGIKIGGSGALVTEAPSSVSVDGQLGPQTIALLQARVGAGVDGEMGPNTISKLQERLGVGVDGQLGPQTISELQRRVGAGVDGDWGAETTRKLQEHLNAGGNLSKPNPGAPAGQPGQLDVDGQLGPATVKRLQQSVGVDQDGEWGPATTSALQKAVGARVDGELGPQTIKALQKNVGAAEDGQIGPDTVRKLQEFLNSGKPWVAVEVAPQPQPSDPGFVVSPRTPVYPGAAAGWSVPLGQGKRDAGAVVTTLFVHHETAFTSQVAYFKTANDRGSCPTWEVNGKVVTEMIHPALRPSATGSANGYSVAIETTNIAGEPDWKVSDDSVESIIAIGVWLVKLSRSADPYLVAPDGTRVRVDVRPDRDHIKGHKEAGVNATRCPGEFLMSKMDYIVSEVARRSAEPAPQPEPEDTVKVPRAKLQEFYDWLKGLLGK</sequence>
<evidence type="ECO:0000256" key="1">
    <source>
        <dbReference type="SAM" id="MobiDB-lite"/>
    </source>
</evidence>
<accession>A0A2R4A2H6</accession>
<dbReference type="CDD" id="cd14814">
    <property type="entry name" value="Peptidase_M15"/>
    <property type="match status" value="1"/>
</dbReference>
<dbReference type="InterPro" id="IPR009045">
    <property type="entry name" value="Zn_M74/Hedgehog-like"/>
</dbReference>
<protein>
    <submittedName>
        <fullName evidence="2">Endolysin</fullName>
    </submittedName>
</protein>
<dbReference type="Proteomes" id="UP000244767">
    <property type="component" value="Segment"/>
</dbReference>
<evidence type="ECO:0000313" key="2">
    <source>
        <dbReference type="EMBL" id="AVR57183.1"/>
    </source>
</evidence>
<dbReference type="InterPro" id="IPR036366">
    <property type="entry name" value="PGBDSf"/>
</dbReference>
<dbReference type="Gene3D" id="3.30.1380.10">
    <property type="match status" value="1"/>
</dbReference>
<name>A0A2R4A2H6_9CAUD</name>
<reference evidence="2 3" key="1">
    <citation type="submission" date="2018-03" db="EMBL/GenBank/DDBJ databases">
        <authorList>
            <person name="Betsko A.J."/>
            <person name="Garlena R.A."/>
            <person name="Russell D.A."/>
            <person name="Pope W.H."/>
            <person name="Jacobs-Sera D."/>
            <person name="Hatfull G.F."/>
        </authorList>
    </citation>
    <scope>NUCLEOTIDE SEQUENCE [LARGE SCALE GENOMIC DNA]</scope>
</reference>
<dbReference type="EMBL" id="MH045568">
    <property type="protein sequence ID" value="AVR57183.1"/>
    <property type="molecule type" value="Genomic_DNA"/>
</dbReference>
<dbReference type="SUPFAM" id="SSF55166">
    <property type="entry name" value="Hedgehog/DD-peptidase"/>
    <property type="match status" value="1"/>
</dbReference>
<feature type="region of interest" description="Disordered" evidence="1">
    <location>
        <begin position="230"/>
        <end position="255"/>
    </location>
</feature>
<dbReference type="Gene3D" id="1.10.101.10">
    <property type="entry name" value="PGBD-like superfamily/PGBD"/>
    <property type="match status" value="1"/>
</dbReference>
<gene>
    <name evidence="2" type="primary">20</name>
    <name evidence="2" type="ORF">PBI_KIERAN_20</name>
</gene>